<evidence type="ECO:0000313" key="1">
    <source>
        <dbReference type="EMBL" id="CCA82489.1"/>
    </source>
</evidence>
<reference evidence="1" key="1">
    <citation type="journal article" date="2011" name="PLoS ONE">
        <title>Ralstonia syzygii, the Blood Disease Bacterium and some Asian R. solanacearum strains form a single genomic species despite divergent lifestyles.</title>
        <authorList>
            <person name="Remenant B."/>
            <person name="de Cambiaire J.C."/>
            <person name="Cellier G."/>
            <person name="Jacobs J.M."/>
            <person name="Mangenot S."/>
            <person name="Barbe V."/>
            <person name="Lajus A."/>
            <person name="Vallenet D."/>
            <person name="Medigue C."/>
            <person name="Fegan M."/>
            <person name="Allen C."/>
            <person name="Prior P."/>
        </authorList>
    </citation>
    <scope>NUCLEOTIDE SEQUENCE</scope>
    <source>
        <strain evidence="1">R229</strain>
    </source>
</reference>
<dbReference type="EMBL" id="FR854077">
    <property type="protein sequence ID" value="CCA82489.1"/>
    <property type="molecule type" value="Genomic_DNA"/>
</dbReference>
<dbReference type="AlphaFoldDB" id="G2ZTX6"/>
<gene>
    <name evidence="1" type="ORF">BDB_mp10095</name>
</gene>
<name>G2ZTX6_9RALS</name>
<protein>
    <submittedName>
        <fullName evidence="1">Hypothethical protein</fullName>
    </submittedName>
</protein>
<organism evidence="1">
    <name type="scientific">blood disease bacterium R229</name>
    <dbReference type="NCBI Taxonomy" id="741978"/>
    <lineage>
        <taxon>Bacteria</taxon>
        <taxon>Pseudomonadati</taxon>
        <taxon>Pseudomonadota</taxon>
        <taxon>Betaproteobacteria</taxon>
        <taxon>Burkholderiales</taxon>
        <taxon>Burkholderiaceae</taxon>
        <taxon>Ralstonia</taxon>
        <taxon>Ralstonia solanacearum species complex</taxon>
    </lineage>
</organism>
<accession>G2ZTX6</accession>
<sequence>MAELCAAMGQRLHRWRNLSSTAGGDVDSSFFLNRPQSCASAPSARFSPALKLKSFADLFYPNFY</sequence>
<reference evidence="1" key="2">
    <citation type="submission" date="2011-04" db="EMBL/GenBank/DDBJ databases">
        <authorList>
            <person name="Genoscope - CEA"/>
        </authorList>
    </citation>
    <scope>NUCLEOTIDE SEQUENCE</scope>
    <source>
        <strain evidence="1">R229</strain>
    </source>
</reference>
<proteinExistence type="predicted"/>